<dbReference type="RefSeq" id="XP_031377099.1">
    <property type="nucleotide sequence ID" value="XM_031521239.1"/>
</dbReference>
<evidence type="ECO:0000256" key="1">
    <source>
        <dbReference type="ARBA" id="ARBA00022857"/>
    </source>
</evidence>
<dbReference type="InterPro" id="IPR050425">
    <property type="entry name" value="NAD(P)_dehydrat-like"/>
</dbReference>
<sequence>MKEDEKRICVTGAGGFVASWVVNFLLSRGYLVHGTVRNPCNSDEKISHLKGLKNAEENLRLFKADLLDYDALRAAITGCSGVLHVACPVPSKKVPNPEVELIEPALTGTRNVLNACLKENVKKVVVVSSIGAVVIDPSWPRDQPMDESCWTDLEFCKSIEEWYCAAKTMAETEAWEYAKRTGLKITMICPSIVIGPMLQQTVNASSLYLLNFLKGLEPADNGLRPFVDVRDLAEAILLLYEKQDAEGRYICSSHEIRTQDLVEMLKSMFPSYRYPNSYREASTEVRLCSEKLQRLGWKYRPFEEIIADSVHNYEEAGLIPRDRKIPD</sequence>
<dbReference type="AlphaFoldDB" id="A0A6P8C3M1"/>
<dbReference type="Gene3D" id="3.40.50.720">
    <property type="entry name" value="NAD(P)-binding Rossmann-like Domain"/>
    <property type="match status" value="1"/>
</dbReference>
<evidence type="ECO:0000259" key="3">
    <source>
        <dbReference type="Pfam" id="PF01370"/>
    </source>
</evidence>
<accession>A0A6P8C3M1</accession>
<organism evidence="4 5">
    <name type="scientific">Punica granatum</name>
    <name type="common">Pomegranate</name>
    <dbReference type="NCBI Taxonomy" id="22663"/>
    <lineage>
        <taxon>Eukaryota</taxon>
        <taxon>Viridiplantae</taxon>
        <taxon>Streptophyta</taxon>
        <taxon>Embryophyta</taxon>
        <taxon>Tracheophyta</taxon>
        <taxon>Spermatophyta</taxon>
        <taxon>Magnoliopsida</taxon>
        <taxon>eudicotyledons</taxon>
        <taxon>Gunneridae</taxon>
        <taxon>Pentapetalae</taxon>
        <taxon>rosids</taxon>
        <taxon>malvids</taxon>
        <taxon>Myrtales</taxon>
        <taxon>Lythraceae</taxon>
        <taxon>Punica</taxon>
    </lineage>
</organism>
<feature type="domain" description="NAD-dependent epimerase/dehydratase" evidence="3">
    <location>
        <begin position="8"/>
        <end position="245"/>
    </location>
</feature>
<dbReference type="OrthoDB" id="2735536at2759"/>
<reference evidence="4" key="1">
    <citation type="journal article" date="2020" name="Plant Biotechnol. J.">
        <title>The pomegranate (Punica granatum L.) draft genome dissects genetic divergence between soft- and hard-seeded cultivars.</title>
        <authorList>
            <person name="Luo X."/>
            <person name="Li H."/>
            <person name="Wu Z."/>
            <person name="Yao W."/>
            <person name="Zhao P."/>
            <person name="Cao D."/>
            <person name="Yu H."/>
            <person name="Li K."/>
            <person name="Poudel K."/>
            <person name="Zhao D."/>
            <person name="Zhang F."/>
            <person name="Xia X."/>
            <person name="Chen L."/>
            <person name="Wang Q."/>
            <person name="Jing D."/>
            <person name="Cao S."/>
        </authorList>
    </citation>
    <scope>NUCLEOTIDE SEQUENCE [LARGE SCALE GENOMIC DNA]</scope>
    <source>
        <strain evidence="4">cv. Tunisia</strain>
    </source>
</reference>
<keyword evidence="1" id="KW-0521">NADP</keyword>
<reference evidence="5" key="2">
    <citation type="submission" date="2025-08" db="UniProtKB">
        <authorList>
            <consortium name="RefSeq"/>
        </authorList>
    </citation>
    <scope>IDENTIFICATION</scope>
    <source>
        <tissue evidence="5">Leaf</tissue>
    </source>
</reference>
<evidence type="ECO:0000256" key="2">
    <source>
        <dbReference type="ARBA" id="ARBA00023002"/>
    </source>
</evidence>
<dbReference type="GeneID" id="116192643"/>
<dbReference type="FunFam" id="3.40.50.720:FF:000219">
    <property type="entry name" value="Cinnamoyl-CoA reductase 1"/>
    <property type="match status" value="1"/>
</dbReference>
<proteinExistence type="predicted"/>
<keyword evidence="2" id="KW-0560">Oxidoreductase</keyword>
<dbReference type="PANTHER" id="PTHR10366:SF831">
    <property type="entry name" value="NAD-DEPENDENT EPIMERASE_DEHYDRATASE DOMAIN-CONTAINING PROTEIN"/>
    <property type="match status" value="1"/>
</dbReference>
<dbReference type="Pfam" id="PF01370">
    <property type="entry name" value="Epimerase"/>
    <property type="match status" value="1"/>
</dbReference>
<name>A0A6P8C3M1_PUNGR</name>
<dbReference type="Proteomes" id="UP000515151">
    <property type="component" value="Chromosome 1"/>
</dbReference>
<dbReference type="CDD" id="cd08958">
    <property type="entry name" value="FR_SDR_e"/>
    <property type="match status" value="1"/>
</dbReference>
<dbReference type="SUPFAM" id="SSF51735">
    <property type="entry name" value="NAD(P)-binding Rossmann-fold domains"/>
    <property type="match status" value="1"/>
</dbReference>
<dbReference type="InterPro" id="IPR036291">
    <property type="entry name" value="NAD(P)-bd_dom_sf"/>
</dbReference>
<dbReference type="PANTHER" id="PTHR10366">
    <property type="entry name" value="NAD DEPENDENT EPIMERASE/DEHYDRATASE"/>
    <property type="match status" value="1"/>
</dbReference>
<keyword evidence="4" id="KW-1185">Reference proteome</keyword>
<evidence type="ECO:0000313" key="4">
    <source>
        <dbReference type="Proteomes" id="UP000515151"/>
    </source>
</evidence>
<evidence type="ECO:0000313" key="5">
    <source>
        <dbReference type="RefSeq" id="XP_031377099.1"/>
    </source>
</evidence>
<gene>
    <name evidence="5" type="primary">LOC116192643</name>
</gene>
<protein>
    <submittedName>
        <fullName evidence="5">Cinnamoyl-CoA reductase 1-like</fullName>
    </submittedName>
</protein>
<dbReference type="InterPro" id="IPR001509">
    <property type="entry name" value="Epimerase_deHydtase"/>
</dbReference>
<dbReference type="GO" id="GO:0016616">
    <property type="term" value="F:oxidoreductase activity, acting on the CH-OH group of donors, NAD or NADP as acceptor"/>
    <property type="evidence" value="ECO:0007669"/>
    <property type="project" value="TreeGrafter"/>
</dbReference>